<dbReference type="GO" id="GO:0016829">
    <property type="term" value="F:lyase activity"/>
    <property type="evidence" value="ECO:0007669"/>
    <property type="project" value="UniProtKB-KW"/>
</dbReference>
<evidence type="ECO:0000256" key="3">
    <source>
        <dbReference type="ARBA" id="ARBA00023239"/>
    </source>
</evidence>
<dbReference type="PANTHER" id="PTHR21221">
    <property type="entry name" value="UREIDOGLYCOLATE HYDROLASE"/>
    <property type="match status" value="1"/>
</dbReference>
<keyword evidence="3 5" id="KW-0456">Lyase</keyword>
<sequence length="167" mass="18602">MSGGPLPIEPLTKTAFAPFGDVIETDGCETRVINQGFALRRHDLARVEIGDGGRTCVSIFEARRRPRPLAIDMLEKHPLASQAFYPLSREAWLVVVAEGGEEPDLSTLRCFRARGDQGVNYAAGVWHFPVLTIAERQGFFIVDREGDAPNLVERFFAPDEVRFVEES</sequence>
<comment type="catalytic activity">
    <reaction evidence="4">
        <text>(S)-ureidoglycolate = urea + glyoxylate</text>
        <dbReference type="Rhea" id="RHEA:11304"/>
        <dbReference type="ChEBI" id="CHEBI:16199"/>
        <dbReference type="ChEBI" id="CHEBI:36655"/>
        <dbReference type="ChEBI" id="CHEBI:57296"/>
        <dbReference type="EC" id="4.3.2.3"/>
    </reaction>
</comment>
<dbReference type="NCBIfam" id="NF009932">
    <property type="entry name" value="PRK13395.1"/>
    <property type="match status" value="1"/>
</dbReference>
<dbReference type="Pfam" id="PF04115">
    <property type="entry name" value="Ureidogly_lyase"/>
    <property type="match status" value="1"/>
</dbReference>
<dbReference type="InterPro" id="IPR011051">
    <property type="entry name" value="RmlC_Cupin_sf"/>
</dbReference>
<dbReference type="SUPFAM" id="SSF51182">
    <property type="entry name" value="RmlC-like cupins"/>
    <property type="match status" value="1"/>
</dbReference>
<dbReference type="RefSeq" id="WP_309388252.1">
    <property type="nucleotide sequence ID" value="NZ_JADBEO010000002.1"/>
</dbReference>
<gene>
    <name evidence="5" type="ORF">IHQ68_00975</name>
</gene>
<dbReference type="PANTHER" id="PTHR21221:SF1">
    <property type="entry name" value="UREIDOGLYCOLATE LYASE"/>
    <property type="match status" value="1"/>
</dbReference>
<keyword evidence="6" id="KW-1185">Reference proteome</keyword>
<protein>
    <submittedName>
        <fullName evidence="5">Ureidoglycolate lyase</fullName>
    </submittedName>
</protein>
<accession>A0ABU1DAR3</accession>
<keyword evidence="2" id="KW-0659">Purine metabolism</keyword>
<evidence type="ECO:0000313" key="6">
    <source>
        <dbReference type="Proteomes" id="UP001181622"/>
    </source>
</evidence>
<evidence type="ECO:0000313" key="5">
    <source>
        <dbReference type="EMBL" id="MDR4305199.1"/>
    </source>
</evidence>
<reference evidence="5" key="1">
    <citation type="submission" date="2020-10" db="EMBL/GenBank/DDBJ databases">
        <authorList>
            <person name="Abbas A."/>
            <person name="Razzaq R."/>
            <person name="Waqas M."/>
            <person name="Abbas N."/>
            <person name="Nielsen T.K."/>
            <person name="Hansen L.H."/>
            <person name="Hussain S."/>
            <person name="Shahid M."/>
        </authorList>
    </citation>
    <scope>NUCLEOTIDE SEQUENCE</scope>
    <source>
        <strain evidence="5">S14</strain>
    </source>
</reference>
<name>A0ABU1DAR3_9HYPH</name>
<evidence type="ECO:0000256" key="4">
    <source>
        <dbReference type="ARBA" id="ARBA00047684"/>
    </source>
</evidence>
<evidence type="ECO:0000256" key="2">
    <source>
        <dbReference type="ARBA" id="ARBA00022631"/>
    </source>
</evidence>
<dbReference type="Gene3D" id="2.60.120.480">
    <property type="entry name" value="Ureidoglycolate hydrolase"/>
    <property type="match status" value="1"/>
</dbReference>
<comment type="subunit">
    <text evidence="1">Homodimer.</text>
</comment>
<dbReference type="InterPro" id="IPR007247">
    <property type="entry name" value="Ureidogly_lyase"/>
</dbReference>
<organism evidence="5 6">
    <name type="scientific">Chelatococcus sambhunathii</name>
    <dbReference type="NCBI Taxonomy" id="363953"/>
    <lineage>
        <taxon>Bacteria</taxon>
        <taxon>Pseudomonadati</taxon>
        <taxon>Pseudomonadota</taxon>
        <taxon>Alphaproteobacteria</taxon>
        <taxon>Hyphomicrobiales</taxon>
        <taxon>Chelatococcaceae</taxon>
        <taxon>Chelatococcus</taxon>
    </lineage>
</organism>
<dbReference type="Proteomes" id="UP001181622">
    <property type="component" value="Unassembled WGS sequence"/>
</dbReference>
<dbReference type="PIRSF" id="PIRSF017306">
    <property type="entry name" value="Ureidogly_hydro"/>
    <property type="match status" value="1"/>
</dbReference>
<dbReference type="EMBL" id="JADBEO010000002">
    <property type="protein sequence ID" value="MDR4305199.1"/>
    <property type="molecule type" value="Genomic_DNA"/>
</dbReference>
<dbReference type="InterPro" id="IPR047233">
    <property type="entry name" value="UAH_cupin"/>
</dbReference>
<dbReference type="InterPro" id="IPR024060">
    <property type="entry name" value="Ureidoglycolate_lyase_dom_sf"/>
</dbReference>
<evidence type="ECO:0000256" key="1">
    <source>
        <dbReference type="ARBA" id="ARBA00011738"/>
    </source>
</evidence>
<dbReference type="CDD" id="cd20298">
    <property type="entry name" value="cupin_UAH"/>
    <property type="match status" value="1"/>
</dbReference>
<comment type="caution">
    <text evidence="5">The sequence shown here is derived from an EMBL/GenBank/DDBJ whole genome shotgun (WGS) entry which is preliminary data.</text>
</comment>
<proteinExistence type="predicted"/>